<dbReference type="EMBL" id="MT143845">
    <property type="protein sequence ID" value="QJB03417.1"/>
    <property type="molecule type" value="Genomic_DNA"/>
</dbReference>
<organism evidence="1">
    <name type="scientific">viral metagenome</name>
    <dbReference type="NCBI Taxonomy" id="1070528"/>
    <lineage>
        <taxon>unclassified sequences</taxon>
        <taxon>metagenomes</taxon>
        <taxon>organismal metagenomes</taxon>
    </lineage>
</organism>
<sequence length="55" mass="6118">MKLEMKANHAYVMPPRVGSENVILRFESGHGEYAFIELADGVLESLKAELVEKGL</sequence>
<dbReference type="AlphaFoldDB" id="A0A6M3M6M6"/>
<accession>A0A6M3M6M6</accession>
<name>A0A6M3M6M6_9ZZZZ</name>
<proteinExistence type="predicted"/>
<gene>
    <name evidence="1" type="ORF">MM171B00719_0007</name>
</gene>
<reference evidence="1" key="1">
    <citation type="submission" date="2020-03" db="EMBL/GenBank/DDBJ databases">
        <title>The deep terrestrial virosphere.</title>
        <authorList>
            <person name="Holmfeldt K."/>
            <person name="Nilsson E."/>
            <person name="Simone D."/>
            <person name="Lopez-Fernandez M."/>
            <person name="Wu X."/>
            <person name="de Brujin I."/>
            <person name="Lundin D."/>
            <person name="Andersson A."/>
            <person name="Bertilsson S."/>
            <person name="Dopson M."/>
        </authorList>
    </citation>
    <scope>NUCLEOTIDE SEQUENCE</scope>
    <source>
        <strain evidence="1">MM171B00719</strain>
    </source>
</reference>
<protein>
    <submittedName>
        <fullName evidence="1">Uncharacterized protein</fullName>
    </submittedName>
</protein>
<evidence type="ECO:0000313" key="1">
    <source>
        <dbReference type="EMBL" id="QJB03417.1"/>
    </source>
</evidence>